<gene>
    <name evidence="1" type="ORF">PACLA_8A064302</name>
</gene>
<protein>
    <submittedName>
        <fullName evidence="1">Uncharacterized protein</fullName>
    </submittedName>
</protein>
<dbReference type="AlphaFoldDB" id="A0A7D9KMK2"/>
<evidence type="ECO:0000313" key="2">
    <source>
        <dbReference type="Proteomes" id="UP001152795"/>
    </source>
</evidence>
<sequence length="161" mass="17940">MGDAFAKKQLHIPDTESLPETGTTHKIENTFGIAAARFRVFHRPIHARVKMVVNITKGMVALHNYLMSEKTFGSASKYCPAGCIDTEGPGGTQLEGEWRSVVQRDQGLRHLTRAGSNNYSQSVKLVREDFSNYFLSSAGQVPWQWVATHSAEDAFDINKQN</sequence>
<comment type="caution">
    <text evidence="1">The sequence shown here is derived from an EMBL/GenBank/DDBJ whole genome shotgun (WGS) entry which is preliminary data.</text>
</comment>
<organism evidence="1 2">
    <name type="scientific">Paramuricea clavata</name>
    <name type="common">Red gorgonian</name>
    <name type="synonym">Violescent sea-whip</name>
    <dbReference type="NCBI Taxonomy" id="317549"/>
    <lineage>
        <taxon>Eukaryota</taxon>
        <taxon>Metazoa</taxon>
        <taxon>Cnidaria</taxon>
        <taxon>Anthozoa</taxon>
        <taxon>Octocorallia</taxon>
        <taxon>Malacalcyonacea</taxon>
        <taxon>Plexauridae</taxon>
        <taxon>Paramuricea</taxon>
    </lineage>
</organism>
<dbReference type="Proteomes" id="UP001152795">
    <property type="component" value="Unassembled WGS sequence"/>
</dbReference>
<dbReference type="OrthoDB" id="6627079at2759"/>
<keyword evidence="2" id="KW-1185">Reference proteome</keyword>
<name>A0A7D9KMK2_PARCT</name>
<reference evidence="1" key="1">
    <citation type="submission" date="2020-04" db="EMBL/GenBank/DDBJ databases">
        <authorList>
            <person name="Alioto T."/>
            <person name="Alioto T."/>
            <person name="Gomez Garrido J."/>
        </authorList>
    </citation>
    <scope>NUCLEOTIDE SEQUENCE</scope>
    <source>
        <strain evidence="1">A484AB</strain>
    </source>
</reference>
<proteinExistence type="predicted"/>
<evidence type="ECO:0000313" key="1">
    <source>
        <dbReference type="EMBL" id="CAB4045604.1"/>
    </source>
</evidence>
<accession>A0A7D9KMK2</accession>
<dbReference type="EMBL" id="CACRXK020040545">
    <property type="protein sequence ID" value="CAB4045604.1"/>
    <property type="molecule type" value="Genomic_DNA"/>
</dbReference>